<evidence type="ECO:0000313" key="2">
    <source>
        <dbReference type="EMBL" id="GAY74802.1"/>
    </source>
</evidence>
<feature type="region of interest" description="Disordered" evidence="1">
    <location>
        <begin position="1"/>
        <end position="39"/>
    </location>
</feature>
<gene>
    <name evidence="2" type="ORF">NBRC111894_356</name>
</gene>
<sequence length="39" mass="4365">MYPHIRKAGPFTQKLSRTTPEARMLEGASTSRLTFEAPS</sequence>
<accession>A0A4Y1Z6Y4</accession>
<evidence type="ECO:0000256" key="1">
    <source>
        <dbReference type="SAM" id="MobiDB-lite"/>
    </source>
</evidence>
<dbReference type="EMBL" id="BEXB01000002">
    <property type="protein sequence ID" value="GAY74802.1"/>
    <property type="molecule type" value="Genomic_DNA"/>
</dbReference>
<dbReference type="Proteomes" id="UP000319716">
    <property type="component" value="Unassembled WGS sequence"/>
</dbReference>
<organism evidence="2 3">
    <name type="scientific">Sporolactobacillus inulinus</name>
    <dbReference type="NCBI Taxonomy" id="2078"/>
    <lineage>
        <taxon>Bacteria</taxon>
        <taxon>Bacillati</taxon>
        <taxon>Bacillota</taxon>
        <taxon>Bacilli</taxon>
        <taxon>Bacillales</taxon>
        <taxon>Sporolactobacillaceae</taxon>
        <taxon>Sporolactobacillus</taxon>
    </lineage>
</organism>
<protein>
    <submittedName>
        <fullName evidence="2">Uncharacterized protein</fullName>
    </submittedName>
</protein>
<reference evidence="2 3" key="1">
    <citation type="submission" date="2017-11" db="EMBL/GenBank/DDBJ databases">
        <title>Draft Genome Sequence of Sporolactobacillus inulinus NBRC 111894 Isolated from Koso, a Japanese Sugar-Vegetable Fermented Beverage.</title>
        <authorList>
            <person name="Chiou T.Y."/>
            <person name="Oshima K."/>
            <person name="Suda W."/>
            <person name="Hattori M."/>
            <person name="Takahashi T."/>
        </authorList>
    </citation>
    <scope>NUCLEOTIDE SEQUENCE [LARGE SCALE GENOMIC DNA]</scope>
    <source>
        <strain evidence="2 3">NBRC111894</strain>
    </source>
</reference>
<dbReference type="AlphaFoldDB" id="A0A4Y1Z6Y4"/>
<name>A0A4Y1Z6Y4_9BACL</name>
<comment type="caution">
    <text evidence="2">The sequence shown here is derived from an EMBL/GenBank/DDBJ whole genome shotgun (WGS) entry which is preliminary data.</text>
</comment>
<proteinExistence type="predicted"/>
<evidence type="ECO:0000313" key="3">
    <source>
        <dbReference type="Proteomes" id="UP000319716"/>
    </source>
</evidence>